<keyword evidence="2" id="KW-0732">Signal</keyword>
<dbReference type="SUPFAM" id="SSF56436">
    <property type="entry name" value="C-type lectin-like"/>
    <property type="match status" value="2"/>
</dbReference>
<dbReference type="InterPro" id="IPR016186">
    <property type="entry name" value="C-type_lectin-like/link_sf"/>
</dbReference>
<accession>A0A0L0C2K6</accession>
<dbReference type="OMA" id="NWCANEP"/>
<evidence type="ECO:0000256" key="1">
    <source>
        <dbReference type="ARBA" id="ARBA00023157"/>
    </source>
</evidence>
<sequence>MKILFIILFLLTLQHRVFPITPEKLFTSERNKTFYIEHEHKYDWFESLAKCARMDMYLTAFDSKVKWDDVLSMIQKHFGKNLVLWTSGYAVGDKRQFMWMTTGEEFTFTNWTTGNPDFSEQKEYCVQIGNGPYLEWNDNTCTKKFGFICEFKEQQSKNHSHDKTSKYYKKLFTSERNKTFYIDHEEKYDWFESIAKCARMDMSLMAIDSKVKWDDVLSMIQKQFGKKLILWTSGYAVGEKREFFWMTTGEEFTFTNWTSGNPDFSEKNEYCVQIGTGPHSEWNDNKCSKKFGFICEFKDHQCNKYYNDKITQNYNLYFNRY</sequence>
<name>A0A0L0C2K6_LUCCU</name>
<evidence type="ECO:0000313" key="5">
    <source>
        <dbReference type="Proteomes" id="UP000037069"/>
    </source>
</evidence>
<comment type="caution">
    <text evidence="4">The sequence shown here is derived from an EMBL/GenBank/DDBJ whole genome shotgun (WGS) entry which is preliminary data.</text>
</comment>
<dbReference type="PROSITE" id="PS00615">
    <property type="entry name" value="C_TYPE_LECTIN_1"/>
    <property type="match status" value="1"/>
</dbReference>
<organism evidence="4 5">
    <name type="scientific">Lucilia cuprina</name>
    <name type="common">Green bottle fly</name>
    <name type="synonym">Australian sheep blowfly</name>
    <dbReference type="NCBI Taxonomy" id="7375"/>
    <lineage>
        <taxon>Eukaryota</taxon>
        <taxon>Metazoa</taxon>
        <taxon>Ecdysozoa</taxon>
        <taxon>Arthropoda</taxon>
        <taxon>Hexapoda</taxon>
        <taxon>Insecta</taxon>
        <taxon>Pterygota</taxon>
        <taxon>Neoptera</taxon>
        <taxon>Endopterygota</taxon>
        <taxon>Diptera</taxon>
        <taxon>Brachycera</taxon>
        <taxon>Muscomorpha</taxon>
        <taxon>Oestroidea</taxon>
        <taxon>Calliphoridae</taxon>
        <taxon>Luciliinae</taxon>
        <taxon>Lucilia</taxon>
    </lineage>
</organism>
<dbReference type="InterPro" id="IPR050111">
    <property type="entry name" value="C-type_lectin/snaclec_domain"/>
</dbReference>
<feature type="signal peptide" evidence="2">
    <location>
        <begin position="1"/>
        <end position="19"/>
    </location>
</feature>
<dbReference type="PROSITE" id="PS50041">
    <property type="entry name" value="C_TYPE_LECTIN_2"/>
    <property type="match status" value="2"/>
</dbReference>
<dbReference type="InterPro" id="IPR018378">
    <property type="entry name" value="C-type_lectin_CS"/>
</dbReference>
<dbReference type="CDD" id="cd00037">
    <property type="entry name" value="CLECT"/>
    <property type="match status" value="2"/>
</dbReference>
<feature type="domain" description="C-type lectin" evidence="3">
    <location>
        <begin position="175"/>
        <end position="296"/>
    </location>
</feature>
<evidence type="ECO:0000256" key="2">
    <source>
        <dbReference type="SAM" id="SignalP"/>
    </source>
</evidence>
<proteinExistence type="predicted"/>
<dbReference type="PANTHER" id="PTHR22803">
    <property type="entry name" value="MANNOSE, PHOSPHOLIPASE, LECTIN RECEPTOR RELATED"/>
    <property type="match status" value="1"/>
</dbReference>
<dbReference type="EMBL" id="JRES01001088">
    <property type="protein sequence ID" value="KNC25659.1"/>
    <property type="molecule type" value="Genomic_DNA"/>
</dbReference>
<keyword evidence="5" id="KW-1185">Reference proteome</keyword>
<dbReference type="Pfam" id="PF00059">
    <property type="entry name" value="Lectin_C"/>
    <property type="match status" value="2"/>
</dbReference>
<dbReference type="AlphaFoldDB" id="A0A0L0C2K6"/>
<feature type="domain" description="C-type lectin" evidence="3">
    <location>
        <begin position="29"/>
        <end position="150"/>
    </location>
</feature>
<dbReference type="InterPro" id="IPR016187">
    <property type="entry name" value="CTDL_fold"/>
</dbReference>
<keyword evidence="1" id="KW-1015">Disulfide bond</keyword>
<dbReference type="SMART" id="SM00034">
    <property type="entry name" value="CLECT"/>
    <property type="match status" value="2"/>
</dbReference>
<protein>
    <recommendedName>
        <fullName evidence="3">C-type lectin domain-containing protein</fullName>
    </recommendedName>
</protein>
<dbReference type="Proteomes" id="UP000037069">
    <property type="component" value="Unassembled WGS sequence"/>
</dbReference>
<dbReference type="Gene3D" id="3.10.100.10">
    <property type="entry name" value="Mannose-Binding Protein A, subunit A"/>
    <property type="match status" value="2"/>
</dbReference>
<gene>
    <name evidence="4" type="ORF">FF38_04940</name>
</gene>
<evidence type="ECO:0000259" key="3">
    <source>
        <dbReference type="PROSITE" id="PS50041"/>
    </source>
</evidence>
<reference evidence="4 5" key="1">
    <citation type="journal article" date="2015" name="Nat. Commun.">
        <title>Lucilia cuprina genome unlocks parasitic fly biology to underpin future interventions.</title>
        <authorList>
            <person name="Anstead C.A."/>
            <person name="Korhonen P.K."/>
            <person name="Young N.D."/>
            <person name="Hall R.S."/>
            <person name="Jex A.R."/>
            <person name="Murali S.C."/>
            <person name="Hughes D.S."/>
            <person name="Lee S.F."/>
            <person name="Perry T."/>
            <person name="Stroehlein A.J."/>
            <person name="Ansell B.R."/>
            <person name="Breugelmans B."/>
            <person name="Hofmann A."/>
            <person name="Qu J."/>
            <person name="Dugan S."/>
            <person name="Lee S.L."/>
            <person name="Chao H."/>
            <person name="Dinh H."/>
            <person name="Han Y."/>
            <person name="Doddapaneni H.V."/>
            <person name="Worley K.C."/>
            <person name="Muzny D.M."/>
            <person name="Ioannidis P."/>
            <person name="Waterhouse R.M."/>
            <person name="Zdobnov E.M."/>
            <person name="James P.J."/>
            <person name="Bagnall N.H."/>
            <person name="Kotze A.C."/>
            <person name="Gibbs R.A."/>
            <person name="Richards S."/>
            <person name="Batterham P."/>
            <person name="Gasser R.B."/>
        </authorList>
    </citation>
    <scope>NUCLEOTIDE SEQUENCE [LARGE SCALE GENOMIC DNA]</scope>
    <source>
        <strain evidence="4 5">LS</strain>
        <tissue evidence="4">Full body</tissue>
    </source>
</reference>
<dbReference type="InterPro" id="IPR001304">
    <property type="entry name" value="C-type_lectin-like"/>
</dbReference>
<evidence type="ECO:0000313" key="4">
    <source>
        <dbReference type="EMBL" id="KNC25659.1"/>
    </source>
</evidence>
<feature type="chain" id="PRO_5005535799" description="C-type lectin domain-containing protein" evidence="2">
    <location>
        <begin position="20"/>
        <end position="321"/>
    </location>
</feature>
<dbReference type="OrthoDB" id="6430060at2759"/>